<feature type="domain" description="Lysozyme inhibitor LprI-like N-terminal" evidence="1">
    <location>
        <begin position="11"/>
        <end position="114"/>
    </location>
</feature>
<reference evidence="2 3" key="1">
    <citation type="submission" date="2015-01" db="EMBL/GenBank/DDBJ databases">
        <title>Genome of Sphingomonas taxi strain 30a.</title>
        <authorList>
            <person name="Eevers N."/>
            <person name="Van Hamme J."/>
            <person name="Bottos E."/>
            <person name="Weyens N."/>
            <person name="Vangronsveld J."/>
        </authorList>
    </citation>
    <scope>NUCLEOTIDE SEQUENCE [LARGE SCALE GENOMIC DNA]</scope>
    <source>
        <strain evidence="2 3">30a</strain>
    </source>
</reference>
<proteinExistence type="predicted"/>
<gene>
    <name evidence="2" type="ORF">SR41_14545</name>
</gene>
<accession>A0A0D1KPH8</accession>
<name>A0A0D1KPH8_9SPHN</name>
<protein>
    <recommendedName>
        <fullName evidence="1">Lysozyme inhibitor LprI-like N-terminal domain-containing protein</fullName>
    </recommendedName>
</protein>
<comment type="caution">
    <text evidence="2">The sequence shown here is derived from an EMBL/GenBank/DDBJ whole genome shotgun (WGS) entry which is preliminary data.</text>
</comment>
<dbReference type="PATRIC" id="fig|1549858.7.peg.671"/>
<evidence type="ECO:0000313" key="2">
    <source>
        <dbReference type="EMBL" id="KIU26384.1"/>
    </source>
</evidence>
<dbReference type="Gene3D" id="1.20.1270.180">
    <property type="match status" value="1"/>
</dbReference>
<evidence type="ECO:0000259" key="1">
    <source>
        <dbReference type="Pfam" id="PF07007"/>
    </source>
</evidence>
<organism evidence="2 3">
    <name type="scientific">Sphingomonas melonis</name>
    <dbReference type="NCBI Taxonomy" id="152682"/>
    <lineage>
        <taxon>Bacteria</taxon>
        <taxon>Pseudomonadati</taxon>
        <taxon>Pseudomonadota</taxon>
        <taxon>Alphaproteobacteria</taxon>
        <taxon>Sphingomonadales</taxon>
        <taxon>Sphingomonadaceae</taxon>
        <taxon>Sphingomonas</taxon>
    </lineage>
</organism>
<dbReference type="Pfam" id="PF07007">
    <property type="entry name" value="LprI"/>
    <property type="match status" value="1"/>
</dbReference>
<dbReference type="AlphaFoldDB" id="A0A0D1KPH8"/>
<sequence length="121" mass="13382">MILFALALAAPAPAQTQADLTAQAGGDWKRADMAMNAQYRATMAFMKTMDAHPAPDAKRGPTYQQALLASQRAWLAFRDAQCVIDSYGYRGGSAEPMEQLACMATLTRQRTKQLKDLVWQR</sequence>
<dbReference type="InterPro" id="IPR009739">
    <property type="entry name" value="LprI-like_N"/>
</dbReference>
<dbReference type="Proteomes" id="UP000033203">
    <property type="component" value="Unassembled WGS sequence"/>
</dbReference>
<evidence type="ECO:0000313" key="3">
    <source>
        <dbReference type="Proteomes" id="UP000033203"/>
    </source>
</evidence>
<dbReference type="EMBL" id="JXTP01000077">
    <property type="protein sequence ID" value="KIU26384.1"/>
    <property type="molecule type" value="Genomic_DNA"/>
</dbReference>